<dbReference type="EMBL" id="BAAFSF010000001">
    <property type="protein sequence ID" value="GAB1251018.1"/>
    <property type="molecule type" value="Genomic_DNA"/>
</dbReference>
<organism evidence="2 3">
    <name type="scientific">Porphyromonas miyakawae</name>
    <dbReference type="NCBI Taxonomy" id="3137470"/>
    <lineage>
        <taxon>Bacteria</taxon>
        <taxon>Pseudomonadati</taxon>
        <taxon>Bacteroidota</taxon>
        <taxon>Bacteroidia</taxon>
        <taxon>Bacteroidales</taxon>
        <taxon>Porphyromonadaceae</taxon>
        <taxon>Porphyromonas</taxon>
    </lineage>
</organism>
<sequence length="116" mass="13422">MSKIKQTKAPSFADIAVIDRRNKMRNPFLSQINQLVDWRPISNLLNKHCLKQATTPMGAPSYPPLLLFKILLLETWYGLSDREVEERINDSISWSDFLELDLTKASPDIVRYVVFV</sequence>
<evidence type="ECO:0000313" key="3">
    <source>
        <dbReference type="Proteomes" id="UP001628220"/>
    </source>
</evidence>
<protein>
    <recommendedName>
        <fullName evidence="1">Transposase InsH N-terminal domain-containing protein</fullName>
    </recommendedName>
</protein>
<dbReference type="Pfam" id="PF05598">
    <property type="entry name" value="DUF772"/>
    <property type="match status" value="1"/>
</dbReference>
<evidence type="ECO:0000313" key="2">
    <source>
        <dbReference type="EMBL" id="GAB1251018.1"/>
    </source>
</evidence>
<comment type="caution">
    <text evidence="2">The sequence shown here is derived from an EMBL/GenBank/DDBJ whole genome shotgun (WGS) entry which is preliminary data.</text>
</comment>
<dbReference type="Proteomes" id="UP001628220">
    <property type="component" value="Unassembled WGS sequence"/>
</dbReference>
<dbReference type="PANTHER" id="PTHR35604">
    <property type="entry name" value="TRANSPOSASE INSH FOR INSERTION SEQUENCE ELEMENT IS5A-RELATED"/>
    <property type="match status" value="1"/>
</dbReference>
<evidence type="ECO:0000259" key="1">
    <source>
        <dbReference type="Pfam" id="PF05598"/>
    </source>
</evidence>
<accession>A0ABQ0DZZ0</accession>
<keyword evidence="3" id="KW-1185">Reference proteome</keyword>
<dbReference type="InterPro" id="IPR008490">
    <property type="entry name" value="Transposase_InsH_N"/>
</dbReference>
<name>A0ABQ0DZZ0_9PORP</name>
<feature type="domain" description="Transposase InsH N-terminal" evidence="1">
    <location>
        <begin position="19"/>
        <end position="108"/>
    </location>
</feature>
<dbReference type="PANTHER" id="PTHR35604:SF2">
    <property type="entry name" value="TRANSPOSASE INSH FOR INSERTION SEQUENCE ELEMENT IS5A-RELATED"/>
    <property type="match status" value="1"/>
</dbReference>
<reference evidence="2 3" key="1">
    <citation type="journal article" date="2025" name="Int. J. Syst. Evol. Microbiol.">
        <title>Desulfovibrio falkowii sp. nov., Porphyromonas miyakawae sp. nov., Mediterraneibacter flintii sp. nov. and Owariibacterium komagatae gen. nov., sp. nov., isolated from human faeces.</title>
        <authorList>
            <person name="Hamaguchi T."/>
            <person name="Ohara M."/>
            <person name="Hisatomi A."/>
            <person name="Sekiguchi K."/>
            <person name="Takeda J.I."/>
            <person name="Ueyama J."/>
            <person name="Ito M."/>
            <person name="Nishiwaki H."/>
            <person name="Ogi T."/>
            <person name="Hirayama M."/>
            <person name="Ohkuma M."/>
            <person name="Sakamoto M."/>
            <person name="Ohno K."/>
        </authorList>
    </citation>
    <scope>NUCLEOTIDE SEQUENCE [LARGE SCALE GENOMIC DNA]</scope>
    <source>
        <strain evidence="2 3">13CB11C</strain>
    </source>
</reference>
<gene>
    <name evidence="2" type="ORF">Tsumi_01220</name>
</gene>
<proteinExistence type="predicted"/>